<proteinExistence type="inferred from homology"/>
<keyword evidence="5" id="KW-0694">RNA-binding</keyword>
<feature type="active site" evidence="4">
    <location>
        <position position="145"/>
    </location>
</feature>
<dbReference type="GO" id="GO:0003723">
    <property type="term" value="F:RNA binding"/>
    <property type="evidence" value="ECO:0007669"/>
    <property type="project" value="UniProtKB-KW"/>
</dbReference>
<dbReference type="NCBIfam" id="TIGR00005">
    <property type="entry name" value="rluA_subfam"/>
    <property type="match status" value="1"/>
</dbReference>
<dbReference type="CDD" id="cd02869">
    <property type="entry name" value="PseudoU_synth_RluA_like"/>
    <property type="match status" value="1"/>
</dbReference>
<comment type="catalytic activity">
    <reaction evidence="1 6">
        <text>a uridine in RNA = a pseudouridine in RNA</text>
        <dbReference type="Rhea" id="RHEA:48348"/>
        <dbReference type="Rhea" id="RHEA-COMP:12068"/>
        <dbReference type="Rhea" id="RHEA-COMP:12069"/>
        <dbReference type="ChEBI" id="CHEBI:65314"/>
        <dbReference type="ChEBI" id="CHEBI:65315"/>
    </reaction>
</comment>
<dbReference type="InterPro" id="IPR006145">
    <property type="entry name" value="PsdUridine_synth_RsuA/RluA"/>
</dbReference>
<evidence type="ECO:0000256" key="3">
    <source>
        <dbReference type="ARBA" id="ARBA00023235"/>
    </source>
</evidence>
<evidence type="ECO:0000256" key="5">
    <source>
        <dbReference type="PROSITE-ProRule" id="PRU00182"/>
    </source>
</evidence>
<evidence type="ECO:0000259" key="7">
    <source>
        <dbReference type="SMART" id="SM00363"/>
    </source>
</evidence>
<evidence type="ECO:0000313" key="9">
    <source>
        <dbReference type="Proteomes" id="UP000824241"/>
    </source>
</evidence>
<dbReference type="InterPro" id="IPR020103">
    <property type="entry name" value="PsdUridine_synth_cat_dom_sf"/>
</dbReference>
<evidence type="ECO:0000313" key="8">
    <source>
        <dbReference type="EMBL" id="HIR61880.1"/>
    </source>
</evidence>
<dbReference type="CDD" id="cd00165">
    <property type="entry name" value="S4"/>
    <property type="match status" value="1"/>
</dbReference>
<accession>A0A9D1DZG9</accession>
<comment type="similarity">
    <text evidence="2 6">Belongs to the pseudouridine synthase RluA family.</text>
</comment>
<dbReference type="GO" id="GO:0120159">
    <property type="term" value="F:rRNA pseudouridine synthase activity"/>
    <property type="evidence" value="ECO:0007669"/>
    <property type="project" value="UniProtKB-ARBA"/>
</dbReference>
<gene>
    <name evidence="8" type="ORF">IAB37_09930</name>
</gene>
<name>A0A9D1DZG9_9FIRM</name>
<evidence type="ECO:0000256" key="4">
    <source>
        <dbReference type="PIRSR" id="PIRSR606225-1"/>
    </source>
</evidence>
<reference evidence="8" key="2">
    <citation type="journal article" date="2021" name="PeerJ">
        <title>Extensive microbial diversity within the chicken gut microbiome revealed by metagenomics and culture.</title>
        <authorList>
            <person name="Gilroy R."/>
            <person name="Ravi A."/>
            <person name="Getino M."/>
            <person name="Pursley I."/>
            <person name="Horton D.L."/>
            <person name="Alikhan N.F."/>
            <person name="Baker D."/>
            <person name="Gharbi K."/>
            <person name="Hall N."/>
            <person name="Watson M."/>
            <person name="Adriaenssens E.M."/>
            <person name="Foster-Nyarko E."/>
            <person name="Jarju S."/>
            <person name="Secka A."/>
            <person name="Antonio M."/>
            <person name="Oren A."/>
            <person name="Chaudhuri R.R."/>
            <person name="La Ragione R."/>
            <person name="Hildebrand F."/>
            <person name="Pallen M.J."/>
        </authorList>
    </citation>
    <scope>NUCLEOTIDE SEQUENCE</scope>
    <source>
        <strain evidence="8">CHK189-12415</strain>
    </source>
</reference>
<dbReference type="Pfam" id="PF01479">
    <property type="entry name" value="S4"/>
    <property type="match status" value="1"/>
</dbReference>
<dbReference type="EMBL" id="DVHA01000320">
    <property type="protein sequence ID" value="HIR61880.1"/>
    <property type="molecule type" value="Genomic_DNA"/>
</dbReference>
<keyword evidence="3 6" id="KW-0413">Isomerase</keyword>
<evidence type="ECO:0000256" key="2">
    <source>
        <dbReference type="ARBA" id="ARBA00010876"/>
    </source>
</evidence>
<dbReference type="Proteomes" id="UP000824241">
    <property type="component" value="Unassembled WGS sequence"/>
</dbReference>
<organism evidence="8 9">
    <name type="scientific">Candidatus Faecivivens stercoravium</name>
    <dbReference type="NCBI Taxonomy" id="2840803"/>
    <lineage>
        <taxon>Bacteria</taxon>
        <taxon>Bacillati</taxon>
        <taxon>Bacillota</taxon>
        <taxon>Clostridia</taxon>
        <taxon>Eubacteriales</taxon>
        <taxon>Oscillospiraceae</taxon>
        <taxon>Oscillospiraceae incertae sedis</taxon>
        <taxon>Candidatus Faecivivens</taxon>
    </lineage>
</organism>
<dbReference type="SMART" id="SM00363">
    <property type="entry name" value="S4"/>
    <property type="match status" value="1"/>
</dbReference>
<dbReference type="PANTHER" id="PTHR21600">
    <property type="entry name" value="MITOCHONDRIAL RNA PSEUDOURIDINE SYNTHASE"/>
    <property type="match status" value="1"/>
</dbReference>
<dbReference type="Gene3D" id="3.10.290.10">
    <property type="entry name" value="RNA-binding S4 domain"/>
    <property type="match status" value="1"/>
</dbReference>
<comment type="caution">
    <text evidence="8">The sequence shown here is derived from an EMBL/GenBank/DDBJ whole genome shotgun (WGS) entry which is preliminary data.</text>
</comment>
<feature type="domain" description="RNA-binding S4" evidence="7">
    <location>
        <begin position="13"/>
        <end position="74"/>
    </location>
</feature>
<dbReference type="SUPFAM" id="SSF55120">
    <property type="entry name" value="Pseudouridine synthase"/>
    <property type="match status" value="1"/>
</dbReference>
<dbReference type="PROSITE" id="PS50889">
    <property type="entry name" value="S4"/>
    <property type="match status" value="1"/>
</dbReference>
<dbReference type="InterPro" id="IPR050188">
    <property type="entry name" value="RluA_PseudoU_synthase"/>
</dbReference>
<dbReference type="GO" id="GO:0000455">
    <property type="term" value="P:enzyme-directed rRNA pseudouridine synthesis"/>
    <property type="evidence" value="ECO:0007669"/>
    <property type="project" value="UniProtKB-ARBA"/>
</dbReference>
<dbReference type="EC" id="5.4.99.-" evidence="6"/>
<dbReference type="InterPro" id="IPR002942">
    <property type="entry name" value="S4_RNA-bd"/>
</dbReference>
<reference evidence="8" key="1">
    <citation type="submission" date="2020-10" db="EMBL/GenBank/DDBJ databases">
        <authorList>
            <person name="Gilroy R."/>
        </authorList>
    </citation>
    <scope>NUCLEOTIDE SEQUENCE</scope>
    <source>
        <strain evidence="8">CHK189-12415</strain>
    </source>
</reference>
<dbReference type="InterPro" id="IPR006225">
    <property type="entry name" value="PsdUridine_synth_RluC/D"/>
</dbReference>
<evidence type="ECO:0000256" key="6">
    <source>
        <dbReference type="RuleBase" id="RU362028"/>
    </source>
</evidence>
<protein>
    <recommendedName>
        <fullName evidence="6">Pseudouridine synthase</fullName>
        <ecNumber evidence="6">5.4.99.-</ecNumber>
    </recommendedName>
</protein>
<dbReference type="AlphaFoldDB" id="A0A9D1DZG9"/>
<sequence length="323" mass="36456">MKEWIIKENDAGQRLDKFLQKAAPALPKSMMYKALRTKHIKLNGKRAEISARLAPGDRVTLYLKDEFFAKDSRDAFLQAPAEVRVVYEDGNILLADKPSGLVVHEDERQGADTLIHRVQHYLYNKGEYDPAAEASFAPALCNRIDRNTEGIVIVAKNAEALRLLNQCIRDRELHKFYLCLVKGVPRPKEATIKAFMRKDERENKVAVFDKPVPGGKTMVTRYRVLKAKGKVSLCEVELLTGRTHQIRAHMAYIGCPLVGDGKYSDNRAERPLGFESQALSAYKLIFDFQEECALSYLNGRVFEVKDVPFAADAVMEKLAAAVR</sequence>
<dbReference type="Gene3D" id="3.30.2350.10">
    <property type="entry name" value="Pseudouridine synthase"/>
    <property type="match status" value="1"/>
</dbReference>
<evidence type="ECO:0000256" key="1">
    <source>
        <dbReference type="ARBA" id="ARBA00000073"/>
    </source>
</evidence>
<dbReference type="InterPro" id="IPR036986">
    <property type="entry name" value="S4_RNA-bd_sf"/>
</dbReference>
<dbReference type="SUPFAM" id="SSF55174">
    <property type="entry name" value="Alpha-L RNA-binding motif"/>
    <property type="match status" value="1"/>
</dbReference>
<dbReference type="Pfam" id="PF00849">
    <property type="entry name" value="PseudoU_synth_2"/>
    <property type="match status" value="1"/>
</dbReference>
<comment type="function">
    <text evidence="6">Responsible for synthesis of pseudouridine from uracil.</text>
</comment>